<keyword evidence="2" id="KW-0813">Transport</keyword>
<dbReference type="InterPro" id="IPR000914">
    <property type="entry name" value="SBP_5_dom"/>
</dbReference>
<protein>
    <submittedName>
        <fullName evidence="6">ABC-type dipeptide transport system, periplasmic component</fullName>
    </submittedName>
</protein>
<dbReference type="GO" id="GO:0043190">
    <property type="term" value="C:ATP-binding cassette (ABC) transporter complex"/>
    <property type="evidence" value="ECO:0007669"/>
    <property type="project" value="InterPro"/>
</dbReference>
<dbReference type="HOGENOM" id="CLU_017028_7_0_9"/>
<dbReference type="STRING" id="867903.ThesuDRAFT_01708"/>
<dbReference type="Proteomes" id="UP000005710">
    <property type="component" value="Unassembled WGS sequence"/>
</dbReference>
<dbReference type="AlphaFoldDB" id="K6NYS4"/>
<dbReference type="RefSeq" id="WP_006903985.1">
    <property type="nucleotide sequence ID" value="NZ_JH976535.1"/>
</dbReference>
<feature type="domain" description="Solute-binding protein family 5" evidence="5">
    <location>
        <begin position="92"/>
        <end position="464"/>
    </location>
</feature>
<gene>
    <name evidence="6" type="ORF">ThesuDRAFT_01708</name>
</gene>
<dbReference type="GO" id="GO:1904680">
    <property type="term" value="F:peptide transmembrane transporter activity"/>
    <property type="evidence" value="ECO:0007669"/>
    <property type="project" value="TreeGrafter"/>
</dbReference>
<dbReference type="PROSITE" id="PS51257">
    <property type="entry name" value="PROKAR_LIPOPROTEIN"/>
    <property type="match status" value="1"/>
</dbReference>
<comment type="similarity">
    <text evidence="1">Belongs to the bacterial solute-binding protein 5 family.</text>
</comment>
<dbReference type="InterPro" id="IPR039424">
    <property type="entry name" value="SBP_5"/>
</dbReference>
<dbReference type="OrthoDB" id="9772924at2"/>
<dbReference type="PANTHER" id="PTHR30290:SF9">
    <property type="entry name" value="OLIGOPEPTIDE-BINDING PROTEIN APPA"/>
    <property type="match status" value="1"/>
</dbReference>
<sequence>MVKTWRRRLQALALVAVLAVLATACGAPAQPSGEGGGGSGGGEAGLPADTLVWGRGGDSVSLDPANVTDGESMKVTHQIFDTLVEFKEGKTEVEPWLATDWEVSDDGKVWTFHLRQGVTFHDGTPFNAEAVVFNFERWMKTDNPYRHEGENFEYFAYMFGGFDEESVIEKVEAVDQYTVRFTLREPLAPFLQNLAMPSFAIASPEAIKKYGADFGRNPVGTGPYKFVEWVPDQQIVLEAYDQWWGEPKPKMKRIVYKAIKDNSARLAELMAGTIDVMEDPNPADLPTIDTGQFDILYRDANNVGYLALNNDKEPFNDVRVRQAIAHAINKEELVKAFWGDLGQVAKNPMPPAMWGYNDDIQDYEYDPERAKQLLAEAGYPDGFQTELWTMPVPRPYMPQPEQIAEAIQQQLAAVGIQAEIVRHEWDVYLEKTGNGEHPMALLGWIGDNGDPDNFLYVLLDKDNARTPGAGNISFYRSEEVHQLLVRAQRTPDQGQREQLYRQAQEIIHRDVPMIPLAHARSPIIVRKGVEGLVPSPLGSEKLHKVSVTR</sequence>
<dbReference type="Gene3D" id="3.90.76.10">
    <property type="entry name" value="Dipeptide-binding Protein, Domain 1"/>
    <property type="match status" value="1"/>
</dbReference>
<evidence type="ECO:0000256" key="1">
    <source>
        <dbReference type="ARBA" id="ARBA00005695"/>
    </source>
</evidence>
<dbReference type="Pfam" id="PF00496">
    <property type="entry name" value="SBP_bac_5"/>
    <property type="match status" value="1"/>
</dbReference>
<evidence type="ECO:0000256" key="3">
    <source>
        <dbReference type="ARBA" id="ARBA00022729"/>
    </source>
</evidence>
<keyword evidence="3 4" id="KW-0732">Signal</keyword>
<accession>K6NYS4</accession>
<dbReference type="Gene3D" id="3.40.190.10">
    <property type="entry name" value="Periplasmic binding protein-like II"/>
    <property type="match status" value="1"/>
</dbReference>
<reference evidence="6" key="1">
    <citation type="submission" date="2010-10" db="EMBL/GenBank/DDBJ databases">
        <authorList>
            <consortium name="US DOE Joint Genome Institute (JGI-PGF)"/>
            <person name="Lucas S."/>
            <person name="Copeland A."/>
            <person name="Lapidus A."/>
            <person name="Bruce D."/>
            <person name="Goodwin L."/>
            <person name="Pitluck S."/>
            <person name="Kyrpides N."/>
            <person name="Mavromatis K."/>
            <person name="Detter J.C."/>
            <person name="Han C."/>
            <person name="Land M."/>
            <person name="Hauser L."/>
            <person name="Markowitz V."/>
            <person name="Cheng J.-F."/>
            <person name="Hugenholtz P."/>
            <person name="Woyke T."/>
            <person name="Wu D."/>
            <person name="Pukall R."/>
            <person name="Wahrenburg C."/>
            <person name="Brambilla E."/>
            <person name="Klenk H.-P."/>
            <person name="Eisen J.A."/>
        </authorList>
    </citation>
    <scope>NUCLEOTIDE SEQUENCE [LARGE SCALE GENOMIC DNA]</scope>
    <source>
        <strain evidence="6">DSM 13965</strain>
    </source>
</reference>
<dbReference type="GO" id="GO:0015833">
    <property type="term" value="P:peptide transport"/>
    <property type="evidence" value="ECO:0007669"/>
    <property type="project" value="TreeGrafter"/>
</dbReference>
<evidence type="ECO:0000256" key="2">
    <source>
        <dbReference type="ARBA" id="ARBA00022448"/>
    </source>
</evidence>
<dbReference type="CDD" id="cd08493">
    <property type="entry name" value="PBP2_DppA_like"/>
    <property type="match status" value="1"/>
</dbReference>
<organism evidence="6 7">
    <name type="scientific">Thermaerobacter subterraneus DSM 13965</name>
    <dbReference type="NCBI Taxonomy" id="867903"/>
    <lineage>
        <taxon>Bacteria</taxon>
        <taxon>Bacillati</taxon>
        <taxon>Bacillota</taxon>
        <taxon>Clostridia</taxon>
        <taxon>Eubacteriales</taxon>
        <taxon>Clostridiales Family XVII. Incertae Sedis</taxon>
        <taxon>Thermaerobacter</taxon>
    </lineage>
</organism>
<dbReference type="EMBL" id="AENY02000003">
    <property type="protein sequence ID" value="EKP93990.1"/>
    <property type="molecule type" value="Genomic_DNA"/>
</dbReference>
<proteinExistence type="inferred from homology"/>
<evidence type="ECO:0000256" key="4">
    <source>
        <dbReference type="SAM" id="SignalP"/>
    </source>
</evidence>
<reference evidence="6" key="2">
    <citation type="submission" date="2012-10" db="EMBL/GenBank/DDBJ databases">
        <title>Improved high-quality draft of Thermaerobacter subterraneus C21, DSM 13965.</title>
        <authorList>
            <consortium name="DOE Joint Genome Institute"/>
            <person name="Eisen J."/>
            <person name="Huntemann M."/>
            <person name="Wei C.-L."/>
            <person name="Han J."/>
            <person name="Detter J.C."/>
            <person name="Han C."/>
            <person name="Tapia R."/>
            <person name="Chen A."/>
            <person name="Kyrpides N."/>
            <person name="Mavromatis K."/>
            <person name="Markowitz V."/>
            <person name="Szeto E."/>
            <person name="Ivanova N."/>
            <person name="Mikhailova N."/>
            <person name="Ovchinnikova G."/>
            <person name="Pagani I."/>
            <person name="Pati A."/>
            <person name="Goodwin L."/>
            <person name="Nordberg H.P."/>
            <person name="Cantor M.N."/>
            <person name="Hua S.X."/>
            <person name="Woyke T."/>
            <person name="Eisen J."/>
            <person name="Klenk H.-P."/>
        </authorList>
    </citation>
    <scope>NUCLEOTIDE SEQUENCE [LARGE SCALE GENOMIC DNA]</scope>
    <source>
        <strain evidence="6">DSM 13965</strain>
    </source>
</reference>
<keyword evidence="7" id="KW-1185">Reference proteome</keyword>
<feature type="chain" id="PRO_5003893280" evidence="4">
    <location>
        <begin position="30"/>
        <end position="549"/>
    </location>
</feature>
<dbReference type="PANTHER" id="PTHR30290">
    <property type="entry name" value="PERIPLASMIC BINDING COMPONENT OF ABC TRANSPORTER"/>
    <property type="match status" value="1"/>
</dbReference>
<dbReference type="PIRSF" id="PIRSF002741">
    <property type="entry name" value="MppA"/>
    <property type="match status" value="1"/>
</dbReference>
<dbReference type="InterPro" id="IPR030678">
    <property type="entry name" value="Peptide/Ni-bd"/>
</dbReference>
<dbReference type="GO" id="GO:0042597">
    <property type="term" value="C:periplasmic space"/>
    <property type="evidence" value="ECO:0007669"/>
    <property type="project" value="UniProtKB-ARBA"/>
</dbReference>
<dbReference type="SUPFAM" id="SSF53850">
    <property type="entry name" value="Periplasmic binding protein-like II"/>
    <property type="match status" value="1"/>
</dbReference>
<evidence type="ECO:0000313" key="6">
    <source>
        <dbReference type="EMBL" id="EKP93990.1"/>
    </source>
</evidence>
<evidence type="ECO:0000259" key="5">
    <source>
        <dbReference type="Pfam" id="PF00496"/>
    </source>
</evidence>
<dbReference type="eggNOG" id="COG0747">
    <property type="taxonomic scope" value="Bacteria"/>
</dbReference>
<dbReference type="Gene3D" id="3.10.105.10">
    <property type="entry name" value="Dipeptide-binding Protein, Domain 3"/>
    <property type="match status" value="1"/>
</dbReference>
<name>K6NYS4_9FIRM</name>
<feature type="signal peptide" evidence="4">
    <location>
        <begin position="1"/>
        <end position="29"/>
    </location>
</feature>
<comment type="caution">
    <text evidence="6">The sequence shown here is derived from an EMBL/GenBank/DDBJ whole genome shotgun (WGS) entry which is preliminary data.</text>
</comment>
<evidence type="ECO:0000313" key="7">
    <source>
        <dbReference type="Proteomes" id="UP000005710"/>
    </source>
</evidence>